<dbReference type="RefSeq" id="WP_189034628.1">
    <property type="nucleotide sequence ID" value="NZ_BMNE01000014.1"/>
</dbReference>
<keyword evidence="2" id="KW-1185">Reference proteome</keyword>
<reference evidence="2" key="1">
    <citation type="journal article" date="2019" name="Int. J. Syst. Evol. Microbiol.">
        <title>The Global Catalogue of Microorganisms (GCM) 10K type strain sequencing project: providing services to taxonomists for standard genome sequencing and annotation.</title>
        <authorList>
            <consortium name="The Broad Institute Genomics Platform"/>
            <consortium name="The Broad Institute Genome Sequencing Center for Infectious Disease"/>
            <person name="Wu L."/>
            <person name="Ma J."/>
        </authorList>
    </citation>
    <scope>NUCLEOTIDE SEQUENCE [LARGE SCALE GENOMIC DNA]</scope>
    <source>
        <strain evidence="2">CGMCC 4.7329</strain>
    </source>
</reference>
<protein>
    <submittedName>
        <fullName evidence="1">Uncharacterized protein</fullName>
    </submittedName>
</protein>
<comment type="caution">
    <text evidence="1">The sequence shown here is derived from an EMBL/GenBank/DDBJ whole genome shotgun (WGS) entry which is preliminary data.</text>
</comment>
<dbReference type="Proteomes" id="UP000658127">
    <property type="component" value="Unassembled WGS sequence"/>
</dbReference>
<name>A0ABQ2L1R4_9NOCA</name>
<dbReference type="EMBL" id="BMNE01000014">
    <property type="protein sequence ID" value="GGN99807.1"/>
    <property type="molecule type" value="Genomic_DNA"/>
</dbReference>
<evidence type="ECO:0000313" key="2">
    <source>
        <dbReference type="Proteomes" id="UP000658127"/>
    </source>
</evidence>
<proteinExistence type="predicted"/>
<accession>A0ABQ2L1R4</accession>
<gene>
    <name evidence="1" type="ORF">GCM10011610_68110</name>
</gene>
<sequence length="139" mass="15496">MATKDQQVRHVAEGTALGVLAHGIEAVTSAKLEFELAFEAAWRRWSRAGEFPSISGPHAGNLFWLGVQKSERRQGPRAAWDTGQWSTPYVVLRDWTVEECLDLHADELATVDDWKALGQLFVAGFTFGHIRYAEDGVAR</sequence>
<organism evidence="1 2">
    <name type="scientific">Nocardia rhizosphaerihabitans</name>
    <dbReference type="NCBI Taxonomy" id="1691570"/>
    <lineage>
        <taxon>Bacteria</taxon>
        <taxon>Bacillati</taxon>
        <taxon>Actinomycetota</taxon>
        <taxon>Actinomycetes</taxon>
        <taxon>Mycobacteriales</taxon>
        <taxon>Nocardiaceae</taxon>
        <taxon>Nocardia</taxon>
    </lineage>
</organism>
<evidence type="ECO:0000313" key="1">
    <source>
        <dbReference type="EMBL" id="GGN99807.1"/>
    </source>
</evidence>